<dbReference type="EMBL" id="MPPL01000001">
    <property type="protein sequence ID" value="OKS88571.1"/>
    <property type="molecule type" value="Genomic_DNA"/>
</dbReference>
<keyword evidence="3" id="KW-1185">Reference proteome</keyword>
<dbReference type="Pfam" id="PF13649">
    <property type="entry name" value="Methyltransf_25"/>
    <property type="match status" value="1"/>
</dbReference>
<protein>
    <recommendedName>
        <fullName evidence="1">Methyltransferase domain-containing protein</fullName>
    </recommendedName>
</protein>
<evidence type="ECO:0000313" key="3">
    <source>
        <dbReference type="Proteomes" id="UP000186720"/>
    </source>
</evidence>
<accession>A0A1Q6A3I7</accession>
<gene>
    <name evidence="2" type="ORF">RG47T_4042</name>
</gene>
<dbReference type="InterPro" id="IPR029063">
    <property type="entry name" value="SAM-dependent_MTases_sf"/>
</dbReference>
<organism evidence="2 3">
    <name type="scientific">Mucilaginibacter polytrichastri</name>
    <dbReference type="NCBI Taxonomy" id="1302689"/>
    <lineage>
        <taxon>Bacteria</taxon>
        <taxon>Pseudomonadati</taxon>
        <taxon>Bacteroidota</taxon>
        <taxon>Sphingobacteriia</taxon>
        <taxon>Sphingobacteriales</taxon>
        <taxon>Sphingobacteriaceae</taxon>
        <taxon>Mucilaginibacter</taxon>
    </lineage>
</organism>
<dbReference type="OrthoDB" id="9800454at2"/>
<sequence>MIDLSTRSATAEIMDDFDLPPAEIDPVLDGLGKMNALFGGHQSLIKALKAFPVEDNNYISDWGCGGGDVLIAIARWAQKHNINLKLNGVDAALAAVNFARQQSSAYTHISYVKADVLLVDYEPNKFDIIVSSLFTHHFADNEWIALVSKMNNTARRGIIITDLHRHWLLYYAVKLITRLFTSNKMAQNDGPLSVQRSFKKHELKTLLAKAGISNYKLQWMWAFRWQIVIYKT</sequence>
<dbReference type="SUPFAM" id="SSF53335">
    <property type="entry name" value="S-adenosyl-L-methionine-dependent methyltransferases"/>
    <property type="match status" value="1"/>
</dbReference>
<feature type="domain" description="Methyltransferase" evidence="1">
    <location>
        <begin position="60"/>
        <end position="156"/>
    </location>
</feature>
<dbReference type="RefSeq" id="WP_074491136.1">
    <property type="nucleotide sequence ID" value="NZ_FPAM01000011.1"/>
</dbReference>
<dbReference type="CDD" id="cd02440">
    <property type="entry name" value="AdoMet_MTases"/>
    <property type="match status" value="1"/>
</dbReference>
<dbReference type="Gene3D" id="3.40.50.150">
    <property type="entry name" value="Vaccinia Virus protein VP39"/>
    <property type="match status" value="1"/>
</dbReference>
<dbReference type="STRING" id="1302689.RG47T_4042"/>
<dbReference type="InterPro" id="IPR041698">
    <property type="entry name" value="Methyltransf_25"/>
</dbReference>
<reference evidence="2 3" key="1">
    <citation type="submission" date="2016-11" db="EMBL/GenBank/DDBJ databases">
        <title>Whole Genome Sequencing of Mucilaginibacter polytrichastri RG4-7(T) isolated from the moss sample.</title>
        <authorList>
            <person name="Li Y."/>
        </authorList>
    </citation>
    <scope>NUCLEOTIDE SEQUENCE [LARGE SCALE GENOMIC DNA]</scope>
    <source>
        <strain evidence="2 3">RG4-7</strain>
    </source>
</reference>
<proteinExistence type="predicted"/>
<comment type="caution">
    <text evidence="2">The sequence shown here is derived from an EMBL/GenBank/DDBJ whole genome shotgun (WGS) entry which is preliminary data.</text>
</comment>
<name>A0A1Q6A3I7_9SPHI</name>
<evidence type="ECO:0000259" key="1">
    <source>
        <dbReference type="Pfam" id="PF13649"/>
    </source>
</evidence>
<dbReference type="AlphaFoldDB" id="A0A1Q6A3I7"/>
<evidence type="ECO:0000313" key="2">
    <source>
        <dbReference type="EMBL" id="OKS88571.1"/>
    </source>
</evidence>
<dbReference type="Proteomes" id="UP000186720">
    <property type="component" value="Unassembled WGS sequence"/>
</dbReference>